<dbReference type="PROSITE" id="PS50297">
    <property type="entry name" value="ANK_REP_REGION"/>
    <property type="match status" value="2"/>
</dbReference>
<dbReference type="AlphaFoldDB" id="A0AA88H0X8"/>
<dbReference type="InterPro" id="IPR002110">
    <property type="entry name" value="Ankyrin_rpt"/>
</dbReference>
<dbReference type="PRINTS" id="PR01415">
    <property type="entry name" value="ANKYRIN"/>
</dbReference>
<keyword evidence="2 3" id="KW-0040">ANK repeat</keyword>
<dbReference type="PANTHER" id="PTHR24171:SF8">
    <property type="entry name" value="BRCA1-ASSOCIATED RING DOMAIN PROTEIN 1"/>
    <property type="match status" value="1"/>
</dbReference>
<keyword evidence="1" id="KW-0677">Repeat</keyword>
<evidence type="ECO:0000256" key="3">
    <source>
        <dbReference type="PROSITE-ProRule" id="PRU00023"/>
    </source>
</evidence>
<feature type="compositionally biased region" description="Low complexity" evidence="4">
    <location>
        <begin position="15"/>
        <end position="28"/>
    </location>
</feature>
<dbReference type="PROSITE" id="PS50088">
    <property type="entry name" value="ANK_REPEAT"/>
    <property type="match status" value="2"/>
</dbReference>
<feature type="compositionally biased region" description="Basic and acidic residues" evidence="4">
    <location>
        <begin position="1"/>
        <end position="11"/>
    </location>
</feature>
<keyword evidence="6" id="KW-1185">Reference proteome</keyword>
<dbReference type="GeneID" id="68104837"/>
<dbReference type="PANTHER" id="PTHR24171">
    <property type="entry name" value="ANKYRIN REPEAT DOMAIN-CONTAINING PROTEIN 39-RELATED"/>
    <property type="match status" value="1"/>
</dbReference>
<accession>A0AA88H0X8</accession>
<proteinExistence type="predicted"/>
<dbReference type="Pfam" id="PF12796">
    <property type="entry name" value="Ank_2"/>
    <property type="match status" value="1"/>
</dbReference>
<feature type="region of interest" description="Disordered" evidence="4">
    <location>
        <begin position="1"/>
        <end position="68"/>
    </location>
</feature>
<dbReference type="GO" id="GO:0085020">
    <property type="term" value="P:protein K6-linked ubiquitination"/>
    <property type="evidence" value="ECO:0007669"/>
    <property type="project" value="TreeGrafter"/>
</dbReference>
<feature type="compositionally biased region" description="Low complexity" evidence="4">
    <location>
        <begin position="233"/>
        <end position="252"/>
    </location>
</feature>
<sequence>MPMKEELKESILKQTHSSKSSSTHSVSTIREYREDDEEDHSDLSEISLDLHSTSSLGHSHQPRHVSFQQLGDENEHPSFVHSIKEDPLKVPNYFSPPRLVMADDEETIRPVLSKPQTPSQVHSKENQHSGSKETSSSSTTTNNKTNCKTNCIIEQDVRPKHDESNNITAASPISSSSMLRRDSHSASSPILNSSIMNNPLMSSSFILNSSFINNEEDIGESLTSTMMDEYMTNNKSTNKTKNLLKSSSSEKTTPPPLLSSRSNLFDKLSSFKSNLQSKSSSQDLQELPQVPHEDDEEGFLNDIILSTPNSGSKHHYAHHQHHVHFHGPTIPYLPNSHLPPLVSPISKSNTTNWIELKMKMDDIANSVGSGGSSSNSVATELFLAAQEGDIDLLRTLLESKKVNINAKDKDGFGQTALHYGCWFGNQKVVEYLISRKADINAVNNYNQTPLHEATYRGQLNLVRLLLKNGADKNVTDHVGEKAIDYAKKKKNEATNFTSENVYKEIIKTIESYAADESLPSNQKKSSTSKCCFQ</sequence>
<evidence type="ECO:0000313" key="6">
    <source>
        <dbReference type="Proteomes" id="UP000816034"/>
    </source>
</evidence>
<feature type="repeat" description="ANK" evidence="3">
    <location>
        <begin position="445"/>
        <end position="477"/>
    </location>
</feature>
<feature type="region of interest" description="Disordered" evidence="4">
    <location>
        <begin position="233"/>
        <end position="261"/>
    </location>
</feature>
<name>A0AA88H0X8_NAELO</name>
<feature type="repeat" description="ANK" evidence="3">
    <location>
        <begin position="412"/>
        <end position="444"/>
    </location>
</feature>
<protein>
    <recommendedName>
        <fullName evidence="7">Ankyrin repeat domain-containing protein</fullName>
    </recommendedName>
</protein>
<gene>
    <name evidence="5" type="ORF">C9374_012383</name>
</gene>
<feature type="compositionally biased region" description="Low complexity" evidence="4">
    <location>
        <begin position="275"/>
        <end position="285"/>
    </location>
</feature>
<evidence type="ECO:0000256" key="2">
    <source>
        <dbReference type="ARBA" id="ARBA00023043"/>
    </source>
</evidence>
<feature type="region of interest" description="Disordered" evidence="4">
    <location>
        <begin position="275"/>
        <end position="294"/>
    </location>
</feature>
<dbReference type="Proteomes" id="UP000816034">
    <property type="component" value="Unassembled WGS sequence"/>
</dbReference>
<reference evidence="5 6" key="1">
    <citation type="journal article" date="2018" name="BMC Genomics">
        <title>The genome of Naegleria lovaniensis, the basis for a comparative approach to unravel pathogenicity factors of the human pathogenic amoeba N. fowleri.</title>
        <authorList>
            <person name="Liechti N."/>
            <person name="Schurch N."/>
            <person name="Bruggmann R."/>
            <person name="Wittwer M."/>
        </authorList>
    </citation>
    <scope>NUCLEOTIDE SEQUENCE [LARGE SCALE GENOMIC DNA]</scope>
    <source>
        <strain evidence="5 6">ATCC 30569</strain>
    </source>
</reference>
<comment type="caution">
    <text evidence="5">The sequence shown here is derived from an EMBL/GenBank/DDBJ whole genome shotgun (WGS) entry which is preliminary data.</text>
</comment>
<organism evidence="5 6">
    <name type="scientific">Naegleria lovaniensis</name>
    <name type="common">Amoeba</name>
    <dbReference type="NCBI Taxonomy" id="51637"/>
    <lineage>
        <taxon>Eukaryota</taxon>
        <taxon>Discoba</taxon>
        <taxon>Heterolobosea</taxon>
        <taxon>Tetramitia</taxon>
        <taxon>Eutetramitia</taxon>
        <taxon>Vahlkampfiidae</taxon>
        <taxon>Naegleria</taxon>
    </lineage>
</organism>
<dbReference type="InterPro" id="IPR036770">
    <property type="entry name" value="Ankyrin_rpt-contain_sf"/>
</dbReference>
<evidence type="ECO:0000256" key="1">
    <source>
        <dbReference type="ARBA" id="ARBA00022737"/>
    </source>
</evidence>
<feature type="compositionally biased region" description="Basic and acidic residues" evidence="4">
    <location>
        <begin position="122"/>
        <end position="131"/>
    </location>
</feature>
<dbReference type="RefSeq" id="XP_044554025.1">
    <property type="nucleotide sequence ID" value="XM_044688143.1"/>
</dbReference>
<dbReference type="Gene3D" id="1.25.40.20">
    <property type="entry name" value="Ankyrin repeat-containing domain"/>
    <property type="match status" value="2"/>
</dbReference>
<dbReference type="SUPFAM" id="SSF48403">
    <property type="entry name" value="Ankyrin repeat"/>
    <property type="match status" value="1"/>
</dbReference>
<evidence type="ECO:0008006" key="7">
    <source>
        <dbReference type="Google" id="ProtNLM"/>
    </source>
</evidence>
<evidence type="ECO:0000256" key="4">
    <source>
        <dbReference type="SAM" id="MobiDB-lite"/>
    </source>
</evidence>
<feature type="compositionally biased region" description="Low complexity" evidence="4">
    <location>
        <begin position="134"/>
        <end position="145"/>
    </location>
</feature>
<dbReference type="EMBL" id="PYSW02000005">
    <property type="protein sequence ID" value="KAG2392131.1"/>
    <property type="molecule type" value="Genomic_DNA"/>
</dbReference>
<evidence type="ECO:0000313" key="5">
    <source>
        <dbReference type="EMBL" id="KAG2392131.1"/>
    </source>
</evidence>
<dbReference type="SMART" id="SM00248">
    <property type="entry name" value="ANK"/>
    <property type="match status" value="3"/>
</dbReference>
<feature type="region of interest" description="Disordered" evidence="4">
    <location>
        <begin position="111"/>
        <end position="145"/>
    </location>
</feature>
<dbReference type="GO" id="GO:0004842">
    <property type="term" value="F:ubiquitin-protein transferase activity"/>
    <property type="evidence" value="ECO:0007669"/>
    <property type="project" value="TreeGrafter"/>
</dbReference>
<feature type="region of interest" description="Disordered" evidence="4">
    <location>
        <begin position="160"/>
        <end position="187"/>
    </location>
</feature>